<gene>
    <name evidence="5 6" type="primary">aroD</name>
    <name evidence="6" type="ORF">M3M35_04105</name>
</gene>
<evidence type="ECO:0000256" key="3">
    <source>
        <dbReference type="ARBA" id="ARBA00023239"/>
    </source>
</evidence>
<dbReference type="NCBIfam" id="TIGR01093">
    <property type="entry name" value="aroD"/>
    <property type="match status" value="1"/>
</dbReference>
<feature type="active site" description="Schiff-base intermediate with substrate" evidence="5">
    <location>
        <position position="167"/>
    </location>
</feature>
<dbReference type="SUPFAM" id="SSF51569">
    <property type="entry name" value="Aldolase"/>
    <property type="match status" value="1"/>
</dbReference>
<keyword evidence="5" id="KW-0028">Amino-acid biosynthesis</keyword>
<keyword evidence="4 5" id="KW-0704">Schiff base</keyword>
<dbReference type="HAMAP" id="MF_00214">
    <property type="entry name" value="AroD"/>
    <property type="match status" value="1"/>
</dbReference>
<comment type="function">
    <text evidence="5">Involved in the third step of the chorismate pathway, which leads to the biosynthesis of aromatic amino acids. Catalyzes the cis-dehydration of 3-dehydroquinate (DHQ) and introduces the first double bond of the aromatic ring to yield 3-dehydroshikimate.</text>
</comment>
<keyword evidence="2 5" id="KW-0057">Aromatic amino acid biosynthesis</keyword>
<evidence type="ECO:0000256" key="1">
    <source>
        <dbReference type="ARBA" id="ARBA00001864"/>
    </source>
</evidence>
<feature type="binding site" evidence="5">
    <location>
        <position position="82"/>
    </location>
    <ligand>
        <name>3-dehydroquinate</name>
        <dbReference type="ChEBI" id="CHEBI:32364"/>
    </ligand>
</feature>
<reference evidence="6" key="1">
    <citation type="submission" date="2022-05" db="EMBL/GenBank/DDBJ databases">
        <authorList>
            <person name="Oliphant S.A."/>
            <person name="Watson-Haigh N.S."/>
            <person name="Sumby K.M."/>
            <person name="Gardner J.M."/>
            <person name="Jiranek V."/>
        </authorList>
    </citation>
    <scope>NUCLEOTIDE SEQUENCE</scope>
    <source>
        <strain evidence="6">KI16_H9</strain>
    </source>
</reference>
<dbReference type="CDD" id="cd00502">
    <property type="entry name" value="DHQase_I"/>
    <property type="match status" value="1"/>
</dbReference>
<feature type="binding site" evidence="5">
    <location>
        <position position="228"/>
    </location>
    <ligand>
        <name>3-dehydroquinate</name>
        <dbReference type="ChEBI" id="CHEBI:32364"/>
    </ligand>
</feature>
<dbReference type="InterPro" id="IPR013785">
    <property type="entry name" value="Aldolase_TIM"/>
</dbReference>
<dbReference type="PANTHER" id="PTHR43699">
    <property type="entry name" value="3-DEHYDROQUINATE DEHYDRATASE"/>
    <property type="match status" value="1"/>
</dbReference>
<keyword evidence="3 5" id="KW-0456">Lyase</keyword>
<evidence type="ECO:0000313" key="7">
    <source>
        <dbReference type="Proteomes" id="UP001056707"/>
    </source>
</evidence>
<dbReference type="Proteomes" id="UP001056707">
    <property type="component" value="Chromosome"/>
</dbReference>
<sequence length="253" mass="27293">MVKVVQIGPVTIGKQTKVAVPIVATTIAEIMAQAQYVKSLAPDLIEWRIDSYQAVTDWEQLDAWGLRLQQEVAPLPLLVTYRTVAEGGAGTLEADAYQRLLQRLVQASWVQAVDVEWNTISPSSLQRLQQSQCPLVLSQHHFQGTPPLTELRQTLQAMAASGVDVVKMATMPHTAADVLTLLAATDEARQTLGCPLVTMAMGDLGKLTRVTGNLFGSAITFATGKQQSAPGQLSVTTVRELLETFGGSNTKVN</sequence>
<dbReference type="InterPro" id="IPR001381">
    <property type="entry name" value="DHquinase_I"/>
</dbReference>
<feature type="binding site" evidence="5">
    <location>
        <position position="209"/>
    </location>
    <ligand>
        <name>3-dehydroquinate</name>
        <dbReference type="ChEBI" id="CHEBI:32364"/>
    </ligand>
</feature>
<proteinExistence type="inferred from homology"/>
<name>A0ABY5BLG1_9LACO</name>
<comment type="subunit">
    <text evidence="5">Homodimer.</text>
</comment>
<comment type="similarity">
    <text evidence="5">Belongs to the type-I 3-dehydroquinase family.</text>
</comment>
<feature type="binding site" evidence="5">
    <location>
        <position position="232"/>
    </location>
    <ligand>
        <name>3-dehydroquinate</name>
        <dbReference type="ChEBI" id="CHEBI:32364"/>
    </ligand>
</feature>
<dbReference type="Pfam" id="PF01487">
    <property type="entry name" value="DHquinase_I"/>
    <property type="match status" value="1"/>
</dbReference>
<evidence type="ECO:0000256" key="5">
    <source>
        <dbReference type="HAMAP-Rule" id="MF_00214"/>
    </source>
</evidence>
<dbReference type="RefSeq" id="WP_252749412.1">
    <property type="nucleotide sequence ID" value="NZ_CP097116.1"/>
</dbReference>
<dbReference type="EC" id="4.2.1.10" evidence="5"/>
<feature type="active site" description="Proton donor/acceptor" evidence="5">
    <location>
        <position position="140"/>
    </location>
</feature>
<dbReference type="EMBL" id="CP097116">
    <property type="protein sequence ID" value="USS84509.1"/>
    <property type="molecule type" value="Genomic_DNA"/>
</dbReference>
<keyword evidence="7" id="KW-1185">Reference proteome</keyword>
<comment type="pathway">
    <text evidence="5">Metabolic intermediate biosynthesis; chorismate biosynthesis; chorismate from D-erythrose 4-phosphate and phosphoenolpyruvate: step 3/7.</text>
</comment>
<feature type="binding site" evidence="5">
    <location>
        <begin position="46"/>
        <end position="48"/>
    </location>
    <ligand>
        <name>3-dehydroquinate</name>
        <dbReference type="ChEBI" id="CHEBI:32364"/>
    </ligand>
</feature>
<dbReference type="GO" id="GO:0003855">
    <property type="term" value="F:3-dehydroquinate dehydratase activity"/>
    <property type="evidence" value="ECO:0007669"/>
    <property type="project" value="UniProtKB-EC"/>
</dbReference>
<dbReference type="Gene3D" id="3.20.20.70">
    <property type="entry name" value="Aldolase class I"/>
    <property type="match status" value="1"/>
</dbReference>
<dbReference type="PANTHER" id="PTHR43699:SF1">
    <property type="entry name" value="3-DEHYDROQUINATE DEHYDRATASE"/>
    <property type="match status" value="1"/>
</dbReference>
<evidence type="ECO:0000256" key="4">
    <source>
        <dbReference type="ARBA" id="ARBA00023270"/>
    </source>
</evidence>
<evidence type="ECO:0000313" key="6">
    <source>
        <dbReference type="EMBL" id="USS84509.1"/>
    </source>
</evidence>
<comment type="catalytic activity">
    <reaction evidence="1 5">
        <text>3-dehydroquinate = 3-dehydroshikimate + H2O</text>
        <dbReference type="Rhea" id="RHEA:21096"/>
        <dbReference type="ChEBI" id="CHEBI:15377"/>
        <dbReference type="ChEBI" id="CHEBI:16630"/>
        <dbReference type="ChEBI" id="CHEBI:32364"/>
        <dbReference type="EC" id="4.2.1.10"/>
    </reaction>
</comment>
<comment type="caution">
    <text evidence="5">Lacks conserved residue(s) required for the propagation of feature annotation.</text>
</comment>
<dbReference type="InterPro" id="IPR050146">
    <property type="entry name" value="Type-I_3-dehydroquinase"/>
</dbReference>
<protein>
    <recommendedName>
        <fullName evidence="5">3-dehydroquinate dehydratase</fullName>
        <shortName evidence="5">3-dehydroquinase</shortName>
        <ecNumber evidence="5">4.2.1.10</ecNumber>
    </recommendedName>
    <alternativeName>
        <fullName evidence="5">Type I DHQase</fullName>
    </alternativeName>
    <alternativeName>
        <fullName evidence="5">Type I dehydroquinase</fullName>
        <shortName evidence="5">DHQ1</shortName>
    </alternativeName>
</protein>
<evidence type="ECO:0000256" key="2">
    <source>
        <dbReference type="ARBA" id="ARBA00023141"/>
    </source>
</evidence>
<organism evidence="6 7">
    <name type="scientific">Fructilactobacillus myrtifloralis</name>
    <dbReference type="NCBI Taxonomy" id="2940301"/>
    <lineage>
        <taxon>Bacteria</taxon>
        <taxon>Bacillati</taxon>
        <taxon>Bacillota</taxon>
        <taxon>Bacilli</taxon>
        <taxon>Lactobacillales</taxon>
        <taxon>Lactobacillaceae</taxon>
        <taxon>Fructilactobacillus</taxon>
    </lineage>
</organism>
<accession>A0ABY5BLG1</accession>